<dbReference type="Proteomes" id="UP000308836">
    <property type="component" value="Unassembled WGS sequence"/>
</dbReference>
<evidence type="ECO:0000313" key="2">
    <source>
        <dbReference type="Proteomes" id="UP000308836"/>
    </source>
</evidence>
<name>A0AC61R8E4_9FIRM</name>
<reference evidence="1" key="1">
    <citation type="submission" date="2019-04" db="EMBL/GenBank/DDBJ databases">
        <title>Microbes associate with the intestines of laboratory mice.</title>
        <authorList>
            <person name="Navarre W."/>
            <person name="Wong E."/>
            <person name="Huang K."/>
            <person name="Tropini C."/>
            <person name="Ng K."/>
            <person name="Yu B."/>
        </authorList>
    </citation>
    <scope>NUCLEOTIDE SEQUENCE</scope>
    <source>
        <strain evidence="1">NM09_H32</strain>
    </source>
</reference>
<accession>A0AC61R8E4</accession>
<sequence>MHEFSEMYGRLTAGRTIRVYEMADYCQIAPQSLYQILNGKRKPTSVELVQRIADYIQVDPIGREQLLDAYFMTLWGKDVYDRRKEVTNFLNAVHENKSALPCACDETRCSRSCRPPPKSPGAPWPSPRRCSTCFSTAKKIRSGCSCPPRFPCCRIWLVPT</sequence>
<dbReference type="EMBL" id="SRYG01000006">
    <property type="protein sequence ID" value="TGY66509.1"/>
    <property type="molecule type" value="Genomic_DNA"/>
</dbReference>
<protein>
    <submittedName>
        <fullName evidence="1">XRE family transcriptional regulator</fullName>
    </submittedName>
</protein>
<proteinExistence type="predicted"/>
<keyword evidence="2" id="KW-1185">Reference proteome</keyword>
<evidence type="ECO:0000313" key="1">
    <source>
        <dbReference type="EMBL" id="TGY66509.1"/>
    </source>
</evidence>
<comment type="caution">
    <text evidence="1">The sequence shown here is derived from an EMBL/GenBank/DDBJ whole genome shotgun (WGS) entry which is preliminary data.</text>
</comment>
<organism evidence="1 2">
    <name type="scientific">Dubosiella muris</name>
    <dbReference type="NCBI Taxonomy" id="3038133"/>
    <lineage>
        <taxon>Bacteria</taxon>
        <taxon>Bacillati</taxon>
        <taxon>Bacillota</taxon>
        <taxon>Erysipelotrichia</taxon>
        <taxon>Erysipelotrichales</taxon>
        <taxon>Erysipelotrichaceae</taxon>
        <taxon>Dubosiella</taxon>
    </lineage>
</organism>
<gene>
    <name evidence="1" type="ORF">E5336_04230</name>
</gene>